<protein>
    <recommendedName>
        <fullName evidence="2">Myb/SANT-like domain-containing protein</fullName>
    </recommendedName>
</protein>
<dbReference type="InterPro" id="IPR024752">
    <property type="entry name" value="Myb/SANT-like_dom"/>
</dbReference>
<proteinExistence type="predicted"/>
<dbReference type="Proteomes" id="UP000323597">
    <property type="component" value="Chromosome D08"/>
</dbReference>
<dbReference type="AlphaFoldDB" id="A0A5D2U200"/>
<feature type="domain" description="Myb/SANT-like" evidence="2">
    <location>
        <begin position="15"/>
        <end position="109"/>
    </location>
</feature>
<accession>A0A5D2U200</accession>
<evidence type="ECO:0000313" key="4">
    <source>
        <dbReference type="Proteomes" id="UP000323597"/>
    </source>
</evidence>
<keyword evidence="1" id="KW-1133">Transmembrane helix</keyword>
<evidence type="ECO:0000313" key="3">
    <source>
        <dbReference type="EMBL" id="TYI70868.1"/>
    </source>
</evidence>
<evidence type="ECO:0000259" key="2">
    <source>
        <dbReference type="Pfam" id="PF12776"/>
    </source>
</evidence>
<organism evidence="3 4">
    <name type="scientific">Gossypium mustelinum</name>
    <name type="common">Cotton</name>
    <name type="synonym">Gossypium caicoense</name>
    <dbReference type="NCBI Taxonomy" id="34275"/>
    <lineage>
        <taxon>Eukaryota</taxon>
        <taxon>Viridiplantae</taxon>
        <taxon>Streptophyta</taxon>
        <taxon>Embryophyta</taxon>
        <taxon>Tracheophyta</taxon>
        <taxon>Spermatophyta</taxon>
        <taxon>Magnoliopsida</taxon>
        <taxon>eudicotyledons</taxon>
        <taxon>Gunneridae</taxon>
        <taxon>Pentapetalae</taxon>
        <taxon>rosids</taxon>
        <taxon>malvids</taxon>
        <taxon>Malvales</taxon>
        <taxon>Malvaceae</taxon>
        <taxon>Malvoideae</taxon>
        <taxon>Gossypium</taxon>
    </lineage>
</organism>
<dbReference type="EMBL" id="CM017656">
    <property type="protein sequence ID" value="TYI70868.1"/>
    <property type="molecule type" value="Genomic_DNA"/>
</dbReference>
<dbReference type="PANTHER" id="PTHR46929">
    <property type="entry name" value="EXPRESSED PROTEIN"/>
    <property type="match status" value="1"/>
</dbReference>
<keyword evidence="4" id="KW-1185">Reference proteome</keyword>
<name>A0A5D2U200_GOSMU</name>
<feature type="transmembrane region" description="Helical" evidence="1">
    <location>
        <begin position="161"/>
        <end position="183"/>
    </location>
</feature>
<keyword evidence="1" id="KW-0812">Transmembrane</keyword>
<gene>
    <name evidence="3" type="ORF">E1A91_D08G253200v1</name>
</gene>
<evidence type="ECO:0000256" key="1">
    <source>
        <dbReference type="SAM" id="Phobius"/>
    </source>
</evidence>
<sequence length="186" mass="21492">MGSNAPSSSDRTRTNWTPTMERFFIDLMLDQMHRGNRLGHTFNKQAWTDMLSIFNAKFGCKYDRDTLKSHSTNLWKQYNDMKNLLEQNGFSWDDTRKLVVAPPHVWNAYIKGQPDAQVYRNRTLTNFSDLCLIYAYTQADGRYSRSSHDIDFDDDALGVNFGVFLLLVRLCISIGIVTLSPFWGSL</sequence>
<dbReference type="PANTHER" id="PTHR46929:SF8">
    <property type="entry name" value="MYB_SANT-LIKE DOMAIN-CONTAINING PROTEIN"/>
    <property type="match status" value="1"/>
</dbReference>
<keyword evidence="1" id="KW-0472">Membrane</keyword>
<dbReference type="Pfam" id="PF12776">
    <property type="entry name" value="Myb_DNA-bind_3"/>
    <property type="match status" value="1"/>
</dbReference>
<reference evidence="3 4" key="1">
    <citation type="submission" date="2019-07" db="EMBL/GenBank/DDBJ databases">
        <title>WGS assembly of Gossypium mustelinum.</title>
        <authorList>
            <person name="Chen Z.J."/>
            <person name="Sreedasyam A."/>
            <person name="Ando A."/>
            <person name="Song Q."/>
            <person name="De L."/>
            <person name="Hulse-Kemp A."/>
            <person name="Ding M."/>
            <person name="Ye W."/>
            <person name="Kirkbride R."/>
            <person name="Jenkins J."/>
            <person name="Plott C."/>
            <person name="Lovell J."/>
            <person name="Lin Y.-M."/>
            <person name="Vaughn R."/>
            <person name="Liu B."/>
            <person name="Li W."/>
            <person name="Simpson S."/>
            <person name="Scheffler B."/>
            <person name="Saski C."/>
            <person name="Grover C."/>
            <person name="Hu G."/>
            <person name="Conover J."/>
            <person name="Carlson J."/>
            <person name="Shu S."/>
            <person name="Boston L."/>
            <person name="Williams M."/>
            <person name="Peterson D."/>
            <person name="Mcgee K."/>
            <person name="Jones D."/>
            <person name="Wendel J."/>
            <person name="Stelly D."/>
            <person name="Grimwood J."/>
            <person name="Schmutz J."/>
        </authorList>
    </citation>
    <scope>NUCLEOTIDE SEQUENCE [LARGE SCALE GENOMIC DNA]</scope>
    <source>
        <strain evidence="3">1408120.09</strain>
    </source>
</reference>